<evidence type="ECO:0000256" key="8">
    <source>
        <dbReference type="RuleBase" id="RU361233"/>
    </source>
</evidence>
<proteinExistence type="inferred from homology"/>
<evidence type="ECO:0000256" key="2">
    <source>
        <dbReference type="ARBA" id="ARBA00007651"/>
    </source>
</evidence>
<feature type="region of interest" description="Disordered" evidence="9">
    <location>
        <begin position="127"/>
        <end position="163"/>
    </location>
</feature>
<evidence type="ECO:0000259" key="10">
    <source>
        <dbReference type="Pfam" id="PF04535"/>
    </source>
</evidence>
<keyword evidence="4 8" id="KW-1003">Cell membrane</keyword>
<reference evidence="12" key="1">
    <citation type="submission" date="2025-08" db="UniProtKB">
        <authorList>
            <consortium name="RefSeq"/>
        </authorList>
    </citation>
    <scope>IDENTIFICATION</scope>
    <source>
        <strain evidence="12">OHB3-1</strain>
    </source>
</reference>
<feature type="compositionally biased region" description="Gly residues" evidence="9">
    <location>
        <begin position="142"/>
        <end position="153"/>
    </location>
</feature>
<protein>
    <recommendedName>
        <fullName evidence="8">CASP-like protein</fullName>
    </recommendedName>
</protein>
<dbReference type="KEGG" id="mcha:111007480"/>
<evidence type="ECO:0000256" key="7">
    <source>
        <dbReference type="ARBA" id="ARBA00023136"/>
    </source>
</evidence>
<evidence type="ECO:0000313" key="12">
    <source>
        <dbReference type="RefSeq" id="XP_022135555.1"/>
    </source>
</evidence>
<keyword evidence="5 8" id="KW-0812">Transmembrane</keyword>
<dbReference type="PANTHER" id="PTHR33573:SF50">
    <property type="entry name" value="CASP-LIKE PROTEIN 4A3"/>
    <property type="match status" value="1"/>
</dbReference>
<dbReference type="Proteomes" id="UP000504603">
    <property type="component" value="Unplaced"/>
</dbReference>
<comment type="subcellular location">
    <subcellularLocation>
        <location evidence="1 8">Cell membrane</location>
        <topology evidence="1 8">Multi-pass membrane protein</topology>
    </subcellularLocation>
</comment>
<dbReference type="GeneID" id="111007480"/>
<comment type="subunit">
    <text evidence="3 8">Homodimer and heterodimers.</text>
</comment>
<feature type="compositionally biased region" description="Low complexity" evidence="9">
    <location>
        <begin position="11"/>
        <end position="28"/>
    </location>
</feature>
<dbReference type="Pfam" id="PF04535">
    <property type="entry name" value="CASP_dom"/>
    <property type="match status" value="1"/>
</dbReference>
<dbReference type="GO" id="GO:0005886">
    <property type="term" value="C:plasma membrane"/>
    <property type="evidence" value="ECO:0007669"/>
    <property type="project" value="UniProtKB-SubCell"/>
</dbReference>
<keyword evidence="11" id="KW-1185">Reference proteome</keyword>
<dbReference type="RefSeq" id="XP_022135555.1">
    <property type="nucleotide sequence ID" value="XM_022279863.1"/>
</dbReference>
<evidence type="ECO:0000256" key="5">
    <source>
        <dbReference type="ARBA" id="ARBA00022692"/>
    </source>
</evidence>
<comment type="caution">
    <text evidence="8">Lacks conserved residue(s) required for the propagation of feature annotation.</text>
</comment>
<keyword evidence="6 8" id="KW-1133">Transmembrane helix</keyword>
<feature type="transmembrane region" description="Helical" evidence="8">
    <location>
        <begin position="213"/>
        <end position="237"/>
    </location>
</feature>
<evidence type="ECO:0000256" key="3">
    <source>
        <dbReference type="ARBA" id="ARBA00011489"/>
    </source>
</evidence>
<comment type="similarity">
    <text evidence="2 8">Belongs to the Casparian strip membrane proteins (CASP) family.</text>
</comment>
<accession>A0A6J1C1D1</accession>
<feature type="domain" description="Casparian strip membrane protein" evidence="10">
    <location>
        <begin position="169"/>
        <end position="303"/>
    </location>
</feature>
<evidence type="ECO:0000313" key="11">
    <source>
        <dbReference type="Proteomes" id="UP000504603"/>
    </source>
</evidence>
<evidence type="ECO:0000256" key="6">
    <source>
        <dbReference type="ARBA" id="ARBA00022989"/>
    </source>
</evidence>
<name>A0A6J1C1D1_MOMCH</name>
<dbReference type="OrthoDB" id="672180at2759"/>
<feature type="transmembrane region" description="Helical" evidence="8">
    <location>
        <begin position="290"/>
        <end position="316"/>
    </location>
</feature>
<evidence type="ECO:0000256" key="9">
    <source>
        <dbReference type="SAM" id="MobiDB-lite"/>
    </source>
</evidence>
<evidence type="ECO:0000256" key="4">
    <source>
        <dbReference type="ARBA" id="ARBA00022475"/>
    </source>
</evidence>
<feature type="region of interest" description="Disordered" evidence="9">
    <location>
        <begin position="1"/>
        <end position="113"/>
    </location>
</feature>
<evidence type="ECO:0000256" key="1">
    <source>
        <dbReference type="ARBA" id="ARBA00004651"/>
    </source>
</evidence>
<dbReference type="InterPro" id="IPR006702">
    <property type="entry name" value="CASP_dom"/>
</dbReference>
<dbReference type="AlphaFoldDB" id="A0A6J1C1D1"/>
<dbReference type="PANTHER" id="PTHR33573">
    <property type="entry name" value="CASP-LIKE PROTEIN 4A4"/>
    <property type="match status" value="1"/>
</dbReference>
<organism evidence="11 12">
    <name type="scientific">Momordica charantia</name>
    <name type="common">Bitter gourd</name>
    <name type="synonym">Balsam pear</name>
    <dbReference type="NCBI Taxonomy" id="3673"/>
    <lineage>
        <taxon>Eukaryota</taxon>
        <taxon>Viridiplantae</taxon>
        <taxon>Streptophyta</taxon>
        <taxon>Embryophyta</taxon>
        <taxon>Tracheophyta</taxon>
        <taxon>Spermatophyta</taxon>
        <taxon>Magnoliopsida</taxon>
        <taxon>eudicotyledons</taxon>
        <taxon>Gunneridae</taxon>
        <taxon>Pentapetalae</taxon>
        <taxon>rosids</taxon>
        <taxon>fabids</taxon>
        <taxon>Cucurbitales</taxon>
        <taxon>Cucurbitaceae</taxon>
        <taxon>Momordiceae</taxon>
        <taxon>Momordica</taxon>
    </lineage>
</organism>
<gene>
    <name evidence="12" type="primary">LOC111007480</name>
</gene>
<sequence>MIETKLKTQRSNDSSSMRKSSSRNSESSLHSHMESPHSPLRFHSPLRSDAGDPPETPPYASPDTSPEKLPDNSKAIVVVDVVDKSTQFSPLPSPYADSRKPPAENANFPADRSTSSKVMFNRAMREEVPQSVTKVGPAATGGVEGGGGGGGGRSPKQMAPAPRRSKADALTKAALGFRVCEVAVCLISFSVMASDKTQGWSGDSFDRYKEYRYCLTVNVIAFIYAAFQAFDLVYTLIKKKHMIRHYLRYHFDFFVDQVLAYLLISSSSSAATRVDDWQSNWGKDEFTQMATASVSMSFLAFVAFAFSSLISGYNLCTRDPA</sequence>
<keyword evidence="7 8" id="KW-0472">Membrane</keyword>